<dbReference type="EMBL" id="MEXR01000061">
    <property type="protein sequence ID" value="OGD08249.1"/>
    <property type="molecule type" value="Genomic_DNA"/>
</dbReference>
<dbReference type="Gene3D" id="1.20.81.30">
    <property type="entry name" value="Type II secretion system (T2SS), domain F"/>
    <property type="match status" value="2"/>
</dbReference>
<proteinExistence type="inferred from homology"/>
<evidence type="ECO:0000259" key="8">
    <source>
        <dbReference type="Pfam" id="PF00482"/>
    </source>
</evidence>
<dbReference type="Pfam" id="PF00482">
    <property type="entry name" value="T2SSF"/>
    <property type="match status" value="2"/>
</dbReference>
<evidence type="ECO:0000313" key="10">
    <source>
        <dbReference type="Proteomes" id="UP000176424"/>
    </source>
</evidence>
<gene>
    <name evidence="9" type="ORF">A2397_05540</name>
</gene>
<protein>
    <recommendedName>
        <fullName evidence="8">Type II secretion system protein GspF domain-containing protein</fullName>
    </recommendedName>
</protein>
<dbReference type="AlphaFoldDB" id="A0A1F4ZP58"/>
<dbReference type="InterPro" id="IPR018076">
    <property type="entry name" value="T2SS_GspF_dom"/>
</dbReference>
<keyword evidence="5 7" id="KW-1133">Transmembrane helix</keyword>
<dbReference type="InterPro" id="IPR042094">
    <property type="entry name" value="T2SS_GspF_sf"/>
</dbReference>
<dbReference type="GO" id="GO:0005886">
    <property type="term" value="C:plasma membrane"/>
    <property type="evidence" value="ECO:0007669"/>
    <property type="project" value="UniProtKB-SubCell"/>
</dbReference>
<evidence type="ECO:0000256" key="7">
    <source>
        <dbReference type="SAM" id="Phobius"/>
    </source>
</evidence>
<comment type="subcellular location">
    <subcellularLocation>
        <location evidence="1">Cell membrane</location>
        <topology evidence="1">Multi-pass membrane protein</topology>
    </subcellularLocation>
</comment>
<name>A0A1F4ZP58_9BACT</name>
<feature type="domain" description="Type II secretion system protein GspF" evidence="8">
    <location>
        <begin position="217"/>
        <end position="340"/>
    </location>
</feature>
<evidence type="ECO:0000256" key="3">
    <source>
        <dbReference type="ARBA" id="ARBA00022475"/>
    </source>
</evidence>
<feature type="transmembrane region" description="Helical" evidence="7">
    <location>
        <begin position="171"/>
        <end position="188"/>
    </location>
</feature>
<evidence type="ECO:0000313" key="9">
    <source>
        <dbReference type="EMBL" id="OGD08249.1"/>
    </source>
</evidence>
<feature type="domain" description="Type II secretion system protein GspF" evidence="8">
    <location>
        <begin position="18"/>
        <end position="139"/>
    </location>
</feature>
<organism evidence="9 10">
    <name type="scientific">Candidatus Amesbacteria bacterium RIFOXYB1_FULL_44_23</name>
    <dbReference type="NCBI Taxonomy" id="1797263"/>
    <lineage>
        <taxon>Bacteria</taxon>
        <taxon>Candidatus Amesiibacteriota</taxon>
    </lineage>
</organism>
<evidence type="ECO:0000256" key="5">
    <source>
        <dbReference type="ARBA" id="ARBA00022989"/>
    </source>
</evidence>
<evidence type="ECO:0000256" key="1">
    <source>
        <dbReference type="ARBA" id="ARBA00004651"/>
    </source>
</evidence>
<sequence>MAKHSNISLKGSEKISLITNLSTMLSSGIPIVEVVESLLEDTKGDQRKILETLKADMMQGQRVYVTFAKFPQTFDAVTVNLIRASEEAGTLETTLKDLRKHIQKEMEFKDRITSALIYPVVIFFIFIAVLALILIFVMPKISQVFKRLKVELPMTTKIMIATSDLIVNKPWHVLGVSGAIFLAFYLIYKAKKSFFVNILISLPLISQLVKEIDLTRFSRSMYLLLSAGLPINTALDLSHDVVIRPQMAKIIKKSRELIMAGKRMSDGFRGTHGQMPAIVTKLIEAGEKSGSLDKSMQDISEFLDYQVSNSLKNLTAIIEPLMLLVVGVFVGGMMISIMAPIYGLIGKVGGR</sequence>
<dbReference type="Proteomes" id="UP000176424">
    <property type="component" value="Unassembled WGS sequence"/>
</dbReference>
<comment type="caution">
    <text evidence="9">The sequence shown here is derived from an EMBL/GenBank/DDBJ whole genome shotgun (WGS) entry which is preliminary data.</text>
</comment>
<evidence type="ECO:0000256" key="6">
    <source>
        <dbReference type="ARBA" id="ARBA00023136"/>
    </source>
</evidence>
<feature type="transmembrane region" description="Helical" evidence="7">
    <location>
        <begin position="116"/>
        <end position="138"/>
    </location>
</feature>
<evidence type="ECO:0000256" key="4">
    <source>
        <dbReference type="ARBA" id="ARBA00022692"/>
    </source>
</evidence>
<comment type="similarity">
    <text evidence="2">Belongs to the GSP F family.</text>
</comment>
<evidence type="ECO:0000256" key="2">
    <source>
        <dbReference type="ARBA" id="ARBA00005745"/>
    </source>
</evidence>
<keyword evidence="6 7" id="KW-0472">Membrane</keyword>
<dbReference type="STRING" id="1797263.A2397_05540"/>
<accession>A0A1F4ZP58</accession>
<dbReference type="InterPro" id="IPR003004">
    <property type="entry name" value="GspF/PilC"/>
</dbReference>
<reference evidence="9 10" key="1">
    <citation type="journal article" date="2016" name="Nat. Commun.">
        <title>Thousands of microbial genomes shed light on interconnected biogeochemical processes in an aquifer system.</title>
        <authorList>
            <person name="Anantharaman K."/>
            <person name="Brown C.T."/>
            <person name="Hug L.A."/>
            <person name="Sharon I."/>
            <person name="Castelle C.J."/>
            <person name="Probst A.J."/>
            <person name="Thomas B.C."/>
            <person name="Singh A."/>
            <person name="Wilkins M.J."/>
            <person name="Karaoz U."/>
            <person name="Brodie E.L."/>
            <person name="Williams K.H."/>
            <person name="Hubbard S.S."/>
            <person name="Banfield J.F."/>
        </authorList>
    </citation>
    <scope>NUCLEOTIDE SEQUENCE [LARGE SCALE GENOMIC DNA]</scope>
</reference>
<feature type="transmembrane region" description="Helical" evidence="7">
    <location>
        <begin position="321"/>
        <end position="345"/>
    </location>
</feature>
<dbReference type="PANTHER" id="PTHR30012">
    <property type="entry name" value="GENERAL SECRETION PATHWAY PROTEIN"/>
    <property type="match status" value="1"/>
</dbReference>
<dbReference type="PRINTS" id="PR00812">
    <property type="entry name" value="BCTERIALGSPF"/>
</dbReference>
<keyword evidence="4 7" id="KW-0812">Transmembrane</keyword>
<keyword evidence="3" id="KW-1003">Cell membrane</keyword>
<dbReference type="PANTHER" id="PTHR30012:SF0">
    <property type="entry name" value="TYPE II SECRETION SYSTEM PROTEIN F-RELATED"/>
    <property type="match status" value="1"/>
</dbReference>